<sequence>MSSITLMGMIMMIIIALVATETRTRVESQGISLPDCPDSCGDVKIPYPFGTSKGCYLSEKFWIDCDQSLMPPKPFLGNSNRKLPLSNISLHGELVTTAYITRDCYDQEGKRVSSKSNGSTRLWHAKFNISYARNKFVAVGCDTFATVQGYRGQKKYTTGCISSCSDIDVGSFSTNDQSSCSGVGCCQTSIPSGLRNITVYLESFSNHTSVYDCNPCSYAFVVQDDQRAVMKQRREPTLRCKANANCVEARNGPGYLCRCKPGYEGNPYHTDGCQDIDECPNAKPDCSPGNCNNLPGTWECSCPKGYNNNGTACIKNNASDPQRPILLYVALANELEGLINLDKHPCGKGHLYPEETDYLLGSPSNTYENSSGESGFKSGATTIGFDSMQIQMFTPYDDAR</sequence>
<accession>A0A978W0M8</accession>
<evidence type="ECO:0000313" key="9">
    <source>
        <dbReference type="EMBL" id="KAH7545512.1"/>
    </source>
</evidence>
<keyword evidence="2 6" id="KW-0245">EGF-like domain</keyword>
<evidence type="ECO:0000313" key="10">
    <source>
        <dbReference type="Proteomes" id="UP000813462"/>
    </source>
</evidence>
<name>A0A978W0M8_ZIZJJ</name>
<comment type="caution">
    <text evidence="6">Lacks conserved residue(s) required for the propagation of feature annotation.</text>
</comment>
<feature type="chain" id="PRO_5037769945" description="EGF-like domain-containing protein" evidence="7">
    <location>
        <begin position="21"/>
        <end position="400"/>
    </location>
</feature>
<evidence type="ECO:0000256" key="6">
    <source>
        <dbReference type="PROSITE-ProRule" id="PRU00076"/>
    </source>
</evidence>
<feature type="signal peptide" evidence="7">
    <location>
        <begin position="1"/>
        <end position="20"/>
    </location>
</feature>
<dbReference type="FunFam" id="2.10.25.10:FF:000038">
    <property type="entry name" value="Fibrillin 2"/>
    <property type="match status" value="1"/>
</dbReference>
<evidence type="ECO:0000259" key="8">
    <source>
        <dbReference type="PROSITE" id="PS50026"/>
    </source>
</evidence>
<evidence type="ECO:0000256" key="1">
    <source>
        <dbReference type="ARBA" id="ARBA00004167"/>
    </source>
</evidence>
<comment type="subcellular location">
    <subcellularLocation>
        <location evidence="1">Membrane</location>
        <topology evidence="1">Single-pass membrane protein</topology>
    </subcellularLocation>
</comment>
<dbReference type="SMART" id="SM00181">
    <property type="entry name" value="EGF"/>
    <property type="match status" value="2"/>
</dbReference>
<dbReference type="GO" id="GO:0016020">
    <property type="term" value="C:membrane"/>
    <property type="evidence" value="ECO:0007669"/>
    <property type="project" value="UniProtKB-SubCell"/>
</dbReference>
<protein>
    <recommendedName>
        <fullName evidence="8">EGF-like domain-containing protein</fullName>
    </recommendedName>
</protein>
<dbReference type="CDD" id="cd00054">
    <property type="entry name" value="EGF_CA"/>
    <property type="match status" value="1"/>
</dbReference>
<dbReference type="InterPro" id="IPR000742">
    <property type="entry name" value="EGF"/>
</dbReference>
<gene>
    <name evidence="9" type="ORF">FEM48_Zijuj01G0101700</name>
</gene>
<feature type="disulfide bond" evidence="6">
    <location>
        <begin position="240"/>
        <end position="257"/>
    </location>
</feature>
<dbReference type="Pfam" id="PF07645">
    <property type="entry name" value="EGF_CA"/>
    <property type="match status" value="1"/>
</dbReference>
<dbReference type="InterPro" id="IPR049883">
    <property type="entry name" value="NOTCH1_EGF-like"/>
</dbReference>
<dbReference type="Gene3D" id="2.10.25.10">
    <property type="entry name" value="Laminin"/>
    <property type="match status" value="2"/>
</dbReference>
<evidence type="ECO:0000256" key="2">
    <source>
        <dbReference type="ARBA" id="ARBA00022536"/>
    </source>
</evidence>
<dbReference type="AlphaFoldDB" id="A0A978W0M8"/>
<dbReference type="Pfam" id="PF13947">
    <property type="entry name" value="GUB_WAK_bind"/>
    <property type="match status" value="1"/>
</dbReference>
<dbReference type="GO" id="GO:0030247">
    <property type="term" value="F:polysaccharide binding"/>
    <property type="evidence" value="ECO:0007669"/>
    <property type="project" value="InterPro"/>
</dbReference>
<keyword evidence="4" id="KW-0677">Repeat</keyword>
<dbReference type="PANTHER" id="PTHR33491">
    <property type="entry name" value="OSJNBA0016N04.9 PROTEIN"/>
    <property type="match status" value="1"/>
</dbReference>
<dbReference type="PROSITE" id="PS01186">
    <property type="entry name" value="EGF_2"/>
    <property type="match status" value="1"/>
</dbReference>
<evidence type="ECO:0000256" key="7">
    <source>
        <dbReference type="SAM" id="SignalP"/>
    </source>
</evidence>
<keyword evidence="3 7" id="KW-0732">Signal</keyword>
<dbReference type="GO" id="GO:0005509">
    <property type="term" value="F:calcium ion binding"/>
    <property type="evidence" value="ECO:0007669"/>
    <property type="project" value="InterPro"/>
</dbReference>
<dbReference type="InterPro" id="IPR001881">
    <property type="entry name" value="EGF-like_Ca-bd_dom"/>
</dbReference>
<dbReference type="Proteomes" id="UP000813462">
    <property type="component" value="Unassembled WGS sequence"/>
</dbReference>
<reference evidence="9" key="1">
    <citation type="journal article" date="2021" name="Front. Plant Sci.">
        <title>Chromosome-Scale Genome Assembly for Chinese Sour Jujube and Insights Into Its Genome Evolution and Domestication Signature.</title>
        <authorList>
            <person name="Shen L.-Y."/>
            <person name="Luo H."/>
            <person name="Wang X.-L."/>
            <person name="Wang X.-M."/>
            <person name="Qiu X.-J."/>
            <person name="Liu H."/>
            <person name="Zhou S.-S."/>
            <person name="Jia K.-H."/>
            <person name="Nie S."/>
            <person name="Bao Y.-T."/>
            <person name="Zhang R.-G."/>
            <person name="Yun Q.-Z."/>
            <person name="Chai Y.-H."/>
            <person name="Lu J.-Y."/>
            <person name="Li Y."/>
            <person name="Zhao S.-W."/>
            <person name="Mao J.-F."/>
            <person name="Jia S.-G."/>
            <person name="Mao Y.-M."/>
        </authorList>
    </citation>
    <scope>NUCLEOTIDE SEQUENCE</scope>
    <source>
        <strain evidence="9">AT0</strain>
        <tissue evidence="9">Leaf</tissue>
    </source>
</reference>
<dbReference type="SUPFAM" id="SSF57196">
    <property type="entry name" value="EGF/Laminin"/>
    <property type="match status" value="1"/>
</dbReference>
<dbReference type="InterPro" id="IPR025287">
    <property type="entry name" value="WAK_GUB"/>
</dbReference>
<dbReference type="EMBL" id="JAEACU010000001">
    <property type="protein sequence ID" value="KAH7545512.1"/>
    <property type="molecule type" value="Genomic_DNA"/>
</dbReference>
<feature type="domain" description="EGF-like" evidence="8">
    <location>
        <begin position="232"/>
        <end position="274"/>
    </location>
</feature>
<keyword evidence="5 6" id="KW-1015">Disulfide bond</keyword>
<evidence type="ECO:0000256" key="3">
    <source>
        <dbReference type="ARBA" id="ARBA00022729"/>
    </source>
</evidence>
<dbReference type="SMART" id="SM00179">
    <property type="entry name" value="EGF_CA"/>
    <property type="match status" value="1"/>
</dbReference>
<comment type="caution">
    <text evidence="9">The sequence shown here is derived from an EMBL/GenBank/DDBJ whole genome shotgun (WGS) entry which is preliminary data.</text>
</comment>
<dbReference type="PROSITE" id="PS50026">
    <property type="entry name" value="EGF_3"/>
    <property type="match status" value="1"/>
</dbReference>
<evidence type="ECO:0000256" key="4">
    <source>
        <dbReference type="ARBA" id="ARBA00022737"/>
    </source>
</evidence>
<evidence type="ECO:0000256" key="5">
    <source>
        <dbReference type="ARBA" id="ARBA00023157"/>
    </source>
</evidence>
<proteinExistence type="predicted"/>
<organism evidence="9 10">
    <name type="scientific">Ziziphus jujuba var. spinosa</name>
    <dbReference type="NCBI Taxonomy" id="714518"/>
    <lineage>
        <taxon>Eukaryota</taxon>
        <taxon>Viridiplantae</taxon>
        <taxon>Streptophyta</taxon>
        <taxon>Embryophyta</taxon>
        <taxon>Tracheophyta</taxon>
        <taxon>Spermatophyta</taxon>
        <taxon>Magnoliopsida</taxon>
        <taxon>eudicotyledons</taxon>
        <taxon>Gunneridae</taxon>
        <taxon>Pentapetalae</taxon>
        <taxon>rosids</taxon>
        <taxon>fabids</taxon>
        <taxon>Rosales</taxon>
        <taxon>Rhamnaceae</taxon>
        <taxon>Paliureae</taxon>
        <taxon>Ziziphus</taxon>
    </lineage>
</organism>